<organism evidence="1 2">
    <name type="scientific">Pleuronectes platessa</name>
    <name type="common">European plaice</name>
    <dbReference type="NCBI Taxonomy" id="8262"/>
    <lineage>
        <taxon>Eukaryota</taxon>
        <taxon>Metazoa</taxon>
        <taxon>Chordata</taxon>
        <taxon>Craniata</taxon>
        <taxon>Vertebrata</taxon>
        <taxon>Euteleostomi</taxon>
        <taxon>Actinopterygii</taxon>
        <taxon>Neopterygii</taxon>
        <taxon>Teleostei</taxon>
        <taxon>Neoteleostei</taxon>
        <taxon>Acanthomorphata</taxon>
        <taxon>Carangaria</taxon>
        <taxon>Pleuronectiformes</taxon>
        <taxon>Pleuronectoidei</taxon>
        <taxon>Pleuronectidae</taxon>
        <taxon>Pleuronectes</taxon>
    </lineage>
</organism>
<dbReference type="EMBL" id="CADEAL010000269">
    <property type="protein sequence ID" value="CAB1417556.1"/>
    <property type="molecule type" value="Genomic_DNA"/>
</dbReference>
<gene>
    <name evidence="1" type="ORF">PLEPLA_LOCUS5361</name>
</gene>
<comment type="caution">
    <text evidence="1">The sequence shown here is derived from an EMBL/GenBank/DDBJ whole genome shotgun (WGS) entry which is preliminary data.</text>
</comment>
<protein>
    <submittedName>
        <fullName evidence="1">Uncharacterized protein</fullName>
    </submittedName>
</protein>
<accession>A0A9N7Y9E7</accession>
<evidence type="ECO:0000313" key="2">
    <source>
        <dbReference type="Proteomes" id="UP001153269"/>
    </source>
</evidence>
<keyword evidence="2" id="KW-1185">Reference proteome</keyword>
<name>A0A9N7Y9E7_PLEPL</name>
<proteinExistence type="predicted"/>
<reference evidence="1" key="1">
    <citation type="submission" date="2020-03" db="EMBL/GenBank/DDBJ databases">
        <authorList>
            <person name="Weist P."/>
        </authorList>
    </citation>
    <scope>NUCLEOTIDE SEQUENCE</scope>
</reference>
<sequence length="129" mass="14618">MRWSIRQFPRHVKAAAIRVDAGATQRFSLVTARGISKGQRVHENPRRCHTVQGGRAREGRASGVGGGVELPGACAHVSVWYWEEWESNDNSQSLTRCRYAAVSMEKYYREKISMAIKDHQHRIMVCGFS</sequence>
<dbReference type="Proteomes" id="UP001153269">
    <property type="component" value="Unassembled WGS sequence"/>
</dbReference>
<evidence type="ECO:0000313" key="1">
    <source>
        <dbReference type="EMBL" id="CAB1417556.1"/>
    </source>
</evidence>
<dbReference type="AlphaFoldDB" id="A0A9N7Y9E7"/>